<dbReference type="CDD" id="cd00371">
    <property type="entry name" value="HMA"/>
    <property type="match status" value="1"/>
</dbReference>
<evidence type="ECO:0000256" key="1">
    <source>
        <dbReference type="SAM" id="SignalP"/>
    </source>
</evidence>
<sequence length="92" mass="10712">MKKYLTILFFTLRFISTSFASEREMHLFVKEMNCPLCVYLVNKQLRNIDGVSCTKADMKQHTVKVITNNTVINQQLINAIEKLNYSAEVMTF</sequence>
<dbReference type="Proteomes" id="UP000295537">
    <property type="component" value="Unassembled WGS sequence"/>
</dbReference>
<protein>
    <submittedName>
        <fullName evidence="3">Mercuric ion binding protein</fullName>
    </submittedName>
</protein>
<keyword evidence="4" id="KW-1185">Reference proteome</keyword>
<dbReference type="PROSITE" id="PS50846">
    <property type="entry name" value="HMA_2"/>
    <property type="match status" value="1"/>
</dbReference>
<evidence type="ECO:0000313" key="3">
    <source>
        <dbReference type="EMBL" id="TCP16959.1"/>
    </source>
</evidence>
<gene>
    <name evidence="3" type="ORF">EV693_10811</name>
</gene>
<evidence type="ECO:0000259" key="2">
    <source>
        <dbReference type="PROSITE" id="PS50846"/>
    </source>
</evidence>
<feature type="domain" description="HMA" evidence="2">
    <location>
        <begin position="23"/>
        <end position="88"/>
    </location>
</feature>
<reference evidence="3 4" key="1">
    <citation type="submission" date="2019-03" db="EMBL/GenBank/DDBJ databases">
        <title>Genomic Encyclopedia of Type Strains, Phase IV (KMG-IV): sequencing the most valuable type-strain genomes for metagenomic binning, comparative biology and taxonomic classification.</title>
        <authorList>
            <person name="Goeker M."/>
        </authorList>
    </citation>
    <scope>NUCLEOTIDE SEQUENCE [LARGE SCALE GENOMIC DNA]</scope>
    <source>
        <strain evidence="3 4">DSM 16380</strain>
    </source>
</reference>
<dbReference type="InterPro" id="IPR036163">
    <property type="entry name" value="HMA_dom_sf"/>
</dbReference>
<dbReference type="Pfam" id="PF00403">
    <property type="entry name" value="HMA"/>
    <property type="match status" value="1"/>
</dbReference>
<dbReference type="Gene3D" id="3.30.70.100">
    <property type="match status" value="1"/>
</dbReference>
<proteinExistence type="predicted"/>
<keyword evidence="1" id="KW-0732">Signal</keyword>
<dbReference type="EMBL" id="SLXJ01000008">
    <property type="protein sequence ID" value="TCP16959.1"/>
    <property type="molecule type" value="Genomic_DNA"/>
</dbReference>
<feature type="signal peptide" evidence="1">
    <location>
        <begin position="1"/>
        <end position="20"/>
    </location>
</feature>
<dbReference type="RefSeq" id="WP_132501466.1">
    <property type="nucleotide sequence ID" value="NZ_LVXA01000001.1"/>
</dbReference>
<dbReference type="SUPFAM" id="SSF55008">
    <property type="entry name" value="HMA, heavy metal-associated domain"/>
    <property type="match status" value="1"/>
</dbReference>
<name>A0A4R2N7R1_9PAST</name>
<dbReference type="GO" id="GO:0046872">
    <property type="term" value="F:metal ion binding"/>
    <property type="evidence" value="ECO:0007669"/>
    <property type="project" value="InterPro"/>
</dbReference>
<feature type="chain" id="PRO_5020536499" evidence="1">
    <location>
        <begin position="21"/>
        <end position="92"/>
    </location>
</feature>
<dbReference type="InterPro" id="IPR006121">
    <property type="entry name" value="HMA_dom"/>
</dbReference>
<dbReference type="AlphaFoldDB" id="A0A4R2N7R1"/>
<dbReference type="OrthoDB" id="5689309at2"/>
<comment type="caution">
    <text evidence="3">The sequence shown here is derived from an EMBL/GenBank/DDBJ whole genome shotgun (WGS) entry which is preliminary data.</text>
</comment>
<organism evidence="3 4">
    <name type="scientific">Nicoletella semolina</name>
    <dbReference type="NCBI Taxonomy" id="271160"/>
    <lineage>
        <taxon>Bacteria</taxon>
        <taxon>Pseudomonadati</taxon>
        <taxon>Pseudomonadota</taxon>
        <taxon>Gammaproteobacteria</taxon>
        <taxon>Pasteurellales</taxon>
        <taxon>Pasteurellaceae</taxon>
        <taxon>Nicoletella</taxon>
    </lineage>
</organism>
<accession>A0A4R2N7R1</accession>
<evidence type="ECO:0000313" key="4">
    <source>
        <dbReference type="Proteomes" id="UP000295537"/>
    </source>
</evidence>